<organism evidence="1 2">
    <name type="scientific">Cyphellophora attinorum</name>
    <dbReference type="NCBI Taxonomy" id="1664694"/>
    <lineage>
        <taxon>Eukaryota</taxon>
        <taxon>Fungi</taxon>
        <taxon>Dikarya</taxon>
        <taxon>Ascomycota</taxon>
        <taxon>Pezizomycotina</taxon>
        <taxon>Eurotiomycetes</taxon>
        <taxon>Chaetothyriomycetidae</taxon>
        <taxon>Chaetothyriales</taxon>
        <taxon>Cyphellophoraceae</taxon>
        <taxon>Cyphellophora</taxon>
    </lineage>
</organism>
<proteinExistence type="predicted"/>
<reference evidence="1 2" key="1">
    <citation type="submission" date="2015-06" db="EMBL/GenBank/DDBJ databases">
        <title>Draft genome of the ant-associated black yeast Phialophora attae CBS 131958.</title>
        <authorList>
            <person name="Moreno L.F."/>
            <person name="Stielow B.J."/>
            <person name="de Hoog S."/>
            <person name="Vicente V.A."/>
            <person name="Weiss V.A."/>
            <person name="de Vries M."/>
            <person name="Cruz L.M."/>
            <person name="Souza E.M."/>
        </authorList>
    </citation>
    <scope>NUCLEOTIDE SEQUENCE [LARGE SCALE GENOMIC DNA]</scope>
    <source>
        <strain evidence="1 2">CBS 131958</strain>
    </source>
</reference>
<accession>A0A0N1H565</accession>
<sequence length="139" mass="14529">MESASHAISSALPTSTGGFLSPIFAWTDSASDTLSSNSTFFGLNSTKDLLQIPTLLLDFPRYLLETTGLLAIADNDIAAPVAEAVGEGAAQAADAGPVWLNIVADAFSASTFKSYLGMLQYVTSRWAFTCFAVASYSTG</sequence>
<name>A0A0N1H565_9EURO</name>
<dbReference type="RefSeq" id="XP_017996025.1">
    <property type="nucleotide sequence ID" value="XM_018141550.1"/>
</dbReference>
<dbReference type="OrthoDB" id="10640599at2759"/>
<dbReference type="VEuPathDB" id="FungiDB:AB675_1647"/>
<dbReference type="GeneID" id="28733430"/>
<keyword evidence="2" id="KW-1185">Reference proteome</keyword>
<dbReference type="EMBL" id="LFJN01000034">
    <property type="protein sequence ID" value="KPI36062.1"/>
    <property type="molecule type" value="Genomic_DNA"/>
</dbReference>
<comment type="caution">
    <text evidence="1">The sequence shown here is derived from an EMBL/GenBank/DDBJ whole genome shotgun (WGS) entry which is preliminary data.</text>
</comment>
<dbReference type="Proteomes" id="UP000038010">
    <property type="component" value="Unassembled WGS sequence"/>
</dbReference>
<evidence type="ECO:0000313" key="2">
    <source>
        <dbReference type="Proteomes" id="UP000038010"/>
    </source>
</evidence>
<protein>
    <submittedName>
        <fullName evidence="1">Uncharacterized protein</fullName>
    </submittedName>
</protein>
<evidence type="ECO:0000313" key="1">
    <source>
        <dbReference type="EMBL" id="KPI36062.1"/>
    </source>
</evidence>
<gene>
    <name evidence="1" type="ORF">AB675_1647</name>
</gene>
<dbReference type="AlphaFoldDB" id="A0A0N1H565"/>